<proteinExistence type="predicted"/>
<keyword evidence="1" id="KW-1185">Reference proteome</keyword>
<organism evidence="1 2">
    <name type="scientific">Trichuris muris</name>
    <name type="common">Mouse whipworm</name>
    <dbReference type="NCBI Taxonomy" id="70415"/>
    <lineage>
        <taxon>Eukaryota</taxon>
        <taxon>Metazoa</taxon>
        <taxon>Ecdysozoa</taxon>
        <taxon>Nematoda</taxon>
        <taxon>Enoplea</taxon>
        <taxon>Dorylaimia</taxon>
        <taxon>Trichinellida</taxon>
        <taxon>Trichuridae</taxon>
        <taxon>Trichuris</taxon>
    </lineage>
</organism>
<evidence type="ECO:0000313" key="2">
    <source>
        <dbReference type="WBParaSite" id="TMUE_2000009847.1"/>
    </source>
</evidence>
<reference evidence="2" key="1">
    <citation type="submission" date="2019-12" db="UniProtKB">
        <authorList>
            <consortium name="WormBaseParasite"/>
        </authorList>
    </citation>
    <scope>IDENTIFICATION</scope>
</reference>
<sequence length="101" mass="10947">MRLSRRLRSTSALTNAAACTGQGKHPVVCQLSCFVRAVDAMTTLRCSQTCSNVSAGRSMAMTYSDDGTGQFQKVRSTQHLVRLIVSLEISTTNSTEKFPVS</sequence>
<dbReference type="Proteomes" id="UP000046395">
    <property type="component" value="Unassembled WGS sequence"/>
</dbReference>
<dbReference type="WBParaSite" id="TMUE_2000009847.1">
    <property type="protein sequence ID" value="TMUE_2000009847.1"/>
    <property type="gene ID" value="WBGene00302727"/>
</dbReference>
<name>A0A5S6QSG9_TRIMR</name>
<protein>
    <submittedName>
        <fullName evidence="2">Secreted protein</fullName>
    </submittedName>
</protein>
<dbReference type="AlphaFoldDB" id="A0A5S6QSG9"/>
<accession>A0A5S6QSG9</accession>
<evidence type="ECO:0000313" key="1">
    <source>
        <dbReference type="Proteomes" id="UP000046395"/>
    </source>
</evidence>